<dbReference type="GO" id="GO:0016903">
    <property type="term" value="F:oxidoreductase activity, acting on the aldehyde or oxo group of donors"/>
    <property type="evidence" value="ECO:0007669"/>
    <property type="project" value="InterPro"/>
</dbReference>
<dbReference type="Pfam" id="PF17147">
    <property type="entry name" value="PFOR_II"/>
    <property type="match status" value="1"/>
</dbReference>
<dbReference type="InterPro" id="IPR009014">
    <property type="entry name" value="Transketo_C/PFOR_II"/>
</dbReference>
<dbReference type="RefSeq" id="WP_097194679.1">
    <property type="nucleotide sequence ID" value="NZ_OBQI01000002.1"/>
</dbReference>
<accession>A0A285V6C3</accession>
<feature type="domain" description="Pyruvate flavodoxin/ferredoxin oxidoreductase pyrimidine binding" evidence="3">
    <location>
        <begin position="284"/>
        <end position="502"/>
    </location>
</feature>
<dbReference type="OrthoDB" id="9794954at2"/>
<keyword evidence="1" id="KW-0560">Oxidoreductase</keyword>
<sequence>MTASTPPPIGAPHDDVSATAAHAATGGLVKSVVALDRVVIRLAGDSGDGMQLTGNRFTSETASFGNDLSTLPNFPAEIRAPTGTLPGVSSFQLHFADHDIMTPGDAPDVLVAMNPAALKSNLSDLPGGGLLILDSDEFTPRNLAKVGYATNPLEDGSLEAWQTVPVPLTSMTLDALADSGLGKKEAERSKNMFTLGLLSWMYHRPTEGTVRFLERQFRRKPDIAAANIAAFRAGYNYGETTEAFAVSYEIKPAPMEAGLYRNISGNQALSLGIVAAGQRSGLPIFLGAYPITPASDILHELSKHKAFGVRTFQAEDEIAGIGAALGASFGGALGVTTTSGPGVALKAETIGLAVMTELPLLIVDVQRGGPSTGLPTKTEQSDLLQAMFGRNGEAPLPVIAPRSPGDCFDAAIEAVRIALTYRTPVMLLSDGYLANGAEPWAVPEADSLPDLTGTVGFATGPNAAATDGTPEFHPYQRDPETLARAWAVPGTVGLQHRIGGLEKADGNGNISYDPANHDFMVRTRQAKIDGIAASIGPTDVEDPDGDATVAVIGWGSTYGPIGAACRRIRASGRKVAQIHVRHINPFPTDLGEVLARYDRVICPEMNLGQLALLLRAKYLVDVQSHTQVSGMPFRSAELAAVIQDAIDTSSTPAVPAGAAANGATQ</sequence>
<dbReference type="InterPro" id="IPR002869">
    <property type="entry name" value="Pyrv_flavodox_OxRed_cen"/>
</dbReference>
<reference evidence="6" key="1">
    <citation type="submission" date="2017-08" db="EMBL/GenBank/DDBJ databases">
        <authorList>
            <person name="Varghese N."/>
            <person name="Submissions S."/>
        </authorList>
    </citation>
    <scope>NUCLEOTIDE SEQUENCE [LARGE SCALE GENOMIC DNA]</scope>
    <source>
        <strain evidence="6">DSM 4725</strain>
    </source>
</reference>
<evidence type="ECO:0000259" key="4">
    <source>
        <dbReference type="Pfam" id="PF17147"/>
    </source>
</evidence>
<evidence type="ECO:0000313" key="5">
    <source>
        <dbReference type="EMBL" id="SOC49148.1"/>
    </source>
</evidence>
<evidence type="ECO:0000259" key="2">
    <source>
        <dbReference type="Pfam" id="PF01558"/>
    </source>
</evidence>
<dbReference type="Gene3D" id="3.40.920.10">
    <property type="entry name" value="Pyruvate-ferredoxin oxidoreductase, PFOR, domain III"/>
    <property type="match status" value="1"/>
</dbReference>
<dbReference type="PANTHER" id="PTHR32154">
    <property type="entry name" value="PYRUVATE-FLAVODOXIN OXIDOREDUCTASE-RELATED"/>
    <property type="match status" value="1"/>
</dbReference>
<evidence type="ECO:0000256" key="1">
    <source>
        <dbReference type="ARBA" id="ARBA00023002"/>
    </source>
</evidence>
<dbReference type="Gene3D" id="3.40.50.970">
    <property type="match status" value="1"/>
</dbReference>
<dbReference type="GO" id="GO:0000287">
    <property type="term" value="F:magnesium ion binding"/>
    <property type="evidence" value="ECO:0007669"/>
    <property type="project" value="UniProtKB-ARBA"/>
</dbReference>
<dbReference type="InterPro" id="IPR019752">
    <property type="entry name" value="Pyrv/ketoisovalerate_OxRed_cat"/>
</dbReference>
<dbReference type="Proteomes" id="UP000219435">
    <property type="component" value="Unassembled WGS sequence"/>
</dbReference>
<dbReference type="EMBL" id="OBQI01000002">
    <property type="protein sequence ID" value="SOC49148.1"/>
    <property type="molecule type" value="Genomic_DNA"/>
</dbReference>
<dbReference type="SUPFAM" id="SSF53323">
    <property type="entry name" value="Pyruvate-ferredoxin oxidoreductase, PFOR, domain III"/>
    <property type="match status" value="1"/>
</dbReference>
<dbReference type="InterPro" id="IPR002880">
    <property type="entry name" value="Pyrv_Fd/Flavodoxin_OxRdtase_N"/>
</dbReference>
<dbReference type="FunFam" id="3.40.50.970:FF:000022">
    <property type="entry name" value="2-oxoglutarate ferredoxin oxidoreductase alpha subunit"/>
    <property type="match status" value="1"/>
</dbReference>
<evidence type="ECO:0000313" key="6">
    <source>
        <dbReference type="Proteomes" id="UP000219435"/>
    </source>
</evidence>
<dbReference type="CDD" id="cd07034">
    <property type="entry name" value="TPP_PYR_PFOR_IOR-alpha_like"/>
    <property type="match status" value="1"/>
</dbReference>
<dbReference type="FunFam" id="3.40.920.10:FF:000002">
    <property type="entry name" value="2-oxoglutarate oxidoreductase, alpha subunit"/>
    <property type="match status" value="1"/>
</dbReference>
<organism evidence="5 6">
    <name type="scientific">Blastococcus aggregatus</name>
    <dbReference type="NCBI Taxonomy" id="38502"/>
    <lineage>
        <taxon>Bacteria</taxon>
        <taxon>Bacillati</taxon>
        <taxon>Actinomycetota</taxon>
        <taxon>Actinomycetes</taxon>
        <taxon>Geodermatophilales</taxon>
        <taxon>Geodermatophilaceae</taxon>
        <taxon>Blastococcus</taxon>
    </lineage>
</organism>
<dbReference type="SUPFAM" id="SSF52922">
    <property type="entry name" value="TK C-terminal domain-like"/>
    <property type="match status" value="1"/>
</dbReference>
<dbReference type="InterPro" id="IPR050722">
    <property type="entry name" value="Pyruvate:ferred/Flavod_OxRd"/>
</dbReference>
<feature type="domain" description="Pyruvate/ketoisovalerate oxidoreductase catalytic" evidence="2">
    <location>
        <begin position="47"/>
        <end position="236"/>
    </location>
</feature>
<dbReference type="AlphaFoldDB" id="A0A285V6C3"/>
<dbReference type="SUPFAM" id="SSF52518">
    <property type="entry name" value="Thiamin diphosphate-binding fold (THDP-binding)"/>
    <property type="match status" value="1"/>
</dbReference>
<protein>
    <submittedName>
        <fullName evidence="5">2-oxoglutarate ferredoxin oxidoreductase subunit alpha</fullName>
    </submittedName>
</protein>
<keyword evidence="6" id="KW-1185">Reference proteome</keyword>
<dbReference type="NCBIfam" id="TIGR03710">
    <property type="entry name" value="OAFO_sf"/>
    <property type="match status" value="1"/>
</dbReference>
<dbReference type="InterPro" id="IPR022367">
    <property type="entry name" value="2-oxoacid/accept_OxRdtase_asu"/>
</dbReference>
<proteinExistence type="predicted"/>
<dbReference type="InterPro" id="IPR029061">
    <property type="entry name" value="THDP-binding"/>
</dbReference>
<evidence type="ECO:0000259" key="3">
    <source>
        <dbReference type="Pfam" id="PF01855"/>
    </source>
</evidence>
<feature type="domain" description="Pyruvate:ferredoxin oxidoreductase core" evidence="4">
    <location>
        <begin position="547"/>
        <end position="611"/>
    </location>
</feature>
<dbReference type="GO" id="GO:0006979">
    <property type="term" value="P:response to oxidative stress"/>
    <property type="evidence" value="ECO:0007669"/>
    <property type="project" value="TreeGrafter"/>
</dbReference>
<dbReference type="PANTHER" id="PTHR32154:SF20">
    <property type="entry name" value="2-OXOGLUTARATE OXIDOREDUCTASE SUBUNIT KORA"/>
    <property type="match status" value="1"/>
</dbReference>
<name>A0A285V6C3_9ACTN</name>
<gene>
    <name evidence="5" type="ORF">SAMN05660748_1867</name>
</gene>
<dbReference type="Pfam" id="PF01855">
    <property type="entry name" value="POR_N"/>
    <property type="match status" value="1"/>
</dbReference>
<dbReference type="InterPro" id="IPR033412">
    <property type="entry name" value="PFOR_II"/>
</dbReference>
<dbReference type="Pfam" id="PF01558">
    <property type="entry name" value="POR"/>
    <property type="match status" value="1"/>
</dbReference>
<dbReference type="Gene3D" id="3.40.50.920">
    <property type="match status" value="1"/>
</dbReference>